<proteinExistence type="predicted"/>
<dbReference type="RefSeq" id="WP_200283237.1">
    <property type="nucleotide sequence ID" value="NZ_JAENII010000021.1"/>
</dbReference>
<organism evidence="1 2">
    <name type="scientific">Haloferula rosea</name>
    <dbReference type="NCBI Taxonomy" id="490093"/>
    <lineage>
        <taxon>Bacteria</taxon>
        <taxon>Pseudomonadati</taxon>
        <taxon>Verrucomicrobiota</taxon>
        <taxon>Verrucomicrobiia</taxon>
        <taxon>Verrucomicrobiales</taxon>
        <taxon>Verrucomicrobiaceae</taxon>
        <taxon>Haloferula</taxon>
    </lineage>
</organism>
<accession>A0A934RG30</accession>
<dbReference type="EMBL" id="JAENII010000021">
    <property type="protein sequence ID" value="MBK1828928.1"/>
    <property type="molecule type" value="Genomic_DNA"/>
</dbReference>
<dbReference type="Proteomes" id="UP000658278">
    <property type="component" value="Unassembled WGS sequence"/>
</dbReference>
<evidence type="ECO:0000313" key="1">
    <source>
        <dbReference type="EMBL" id="MBK1828928.1"/>
    </source>
</evidence>
<dbReference type="AlphaFoldDB" id="A0A934RG30"/>
<evidence type="ECO:0000313" key="2">
    <source>
        <dbReference type="Proteomes" id="UP000658278"/>
    </source>
</evidence>
<keyword evidence="2" id="KW-1185">Reference proteome</keyword>
<gene>
    <name evidence="1" type="ORF">JIN81_17970</name>
</gene>
<comment type="caution">
    <text evidence="1">The sequence shown here is derived from an EMBL/GenBank/DDBJ whole genome shotgun (WGS) entry which is preliminary data.</text>
</comment>
<protein>
    <submittedName>
        <fullName evidence="1">Uncharacterized protein</fullName>
    </submittedName>
</protein>
<reference evidence="1" key="1">
    <citation type="submission" date="2021-01" db="EMBL/GenBank/DDBJ databases">
        <title>Modified the classification status of verrucomicrobia.</title>
        <authorList>
            <person name="Feng X."/>
        </authorList>
    </citation>
    <scope>NUCLEOTIDE SEQUENCE</scope>
    <source>
        <strain evidence="1">KCTC 22201</strain>
    </source>
</reference>
<sequence length="205" mass="22487">MTDVPGSSLFLIYHPIRVAILGRQSSPEAAHAQRQPTTPTMKPASLLALLSVLACGCKPNPTTTWKPLLDGGHHIGTTGATLLAFAYDENPDRSIVFYFPFDINSSADHTSDTRSRTFDYSGTITTSPDNETVLSYHLSSSDVTRIRSNETDFELGNGSVFHVARDGTVTQLPFSGLQPTKEYVVKLQQYFEGPDSMIRDAPDEF</sequence>
<name>A0A934RG30_9BACT</name>